<comment type="catalytic activity">
    <reaction evidence="1">
        <text>Endonucleolytic cleavage to 5'-phosphomonoester.</text>
        <dbReference type="EC" id="3.1.26.4"/>
    </reaction>
</comment>
<dbReference type="PANTHER" id="PTHR10642:SF26">
    <property type="entry name" value="RIBONUCLEASE H1"/>
    <property type="match status" value="1"/>
</dbReference>
<evidence type="ECO:0000256" key="1">
    <source>
        <dbReference type="ARBA" id="ARBA00000077"/>
    </source>
</evidence>
<evidence type="ECO:0000256" key="3">
    <source>
        <dbReference type="ARBA" id="ARBA00012180"/>
    </source>
</evidence>
<dbReference type="InterPro" id="IPR002156">
    <property type="entry name" value="RNaseH_domain"/>
</dbReference>
<evidence type="ECO:0000313" key="11">
    <source>
        <dbReference type="Proteomes" id="UP001213000"/>
    </source>
</evidence>
<dbReference type="GO" id="GO:0003676">
    <property type="term" value="F:nucleic acid binding"/>
    <property type="evidence" value="ECO:0007669"/>
    <property type="project" value="InterPro"/>
</dbReference>
<proteinExistence type="inferred from homology"/>
<dbReference type="Pfam" id="PF00075">
    <property type="entry name" value="RNase_H"/>
    <property type="match status" value="1"/>
</dbReference>
<organism evidence="10 11">
    <name type="scientific">Leucocoprinus birnbaumii</name>
    <dbReference type="NCBI Taxonomy" id="56174"/>
    <lineage>
        <taxon>Eukaryota</taxon>
        <taxon>Fungi</taxon>
        <taxon>Dikarya</taxon>
        <taxon>Basidiomycota</taxon>
        <taxon>Agaricomycotina</taxon>
        <taxon>Agaricomycetes</taxon>
        <taxon>Agaricomycetidae</taxon>
        <taxon>Agaricales</taxon>
        <taxon>Agaricineae</taxon>
        <taxon>Agaricaceae</taxon>
        <taxon>Leucocoprinus</taxon>
    </lineage>
</organism>
<keyword evidence="11" id="KW-1185">Reference proteome</keyword>
<dbReference type="Gene3D" id="3.30.420.10">
    <property type="entry name" value="Ribonuclease H-like superfamily/Ribonuclease H"/>
    <property type="match status" value="1"/>
</dbReference>
<keyword evidence="6" id="KW-0255">Endonuclease</keyword>
<comment type="caution">
    <text evidence="10">The sequence shown here is derived from an EMBL/GenBank/DDBJ whole genome shotgun (WGS) entry which is preliminary data.</text>
</comment>
<keyword evidence="7" id="KW-0378">Hydrolase</keyword>
<evidence type="ECO:0000256" key="6">
    <source>
        <dbReference type="ARBA" id="ARBA00022759"/>
    </source>
</evidence>
<dbReference type="EC" id="3.1.26.4" evidence="3"/>
<comment type="similarity">
    <text evidence="2">Belongs to the RNase H family.</text>
</comment>
<dbReference type="PROSITE" id="PS50879">
    <property type="entry name" value="RNASE_H_1"/>
    <property type="match status" value="1"/>
</dbReference>
<dbReference type="EMBL" id="JANIEX010000164">
    <property type="protein sequence ID" value="KAJ3571949.1"/>
    <property type="molecule type" value="Genomic_DNA"/>
</dbReference>
<gene>
    <name evidence="10" type="ORF">NP233_g3426</name>
</gene>
<evidence type="ECO:0000259" key="9">
    <source>
        <dbReference type="PROSITE" id="PS50879"/>
    </source>
</evidence>
<dbReference type="SUPFAM" id="SSF53098">
    <property type="entry name" value="Ribonuclease H-like"/>
    <property type="match status" value="1"/>
</dbReference>
<feature type="region of interest" description="Disordered" evidence="8">
    <location>
        <begin position="198"/>
        <end position="219"/>
    </location>
</feature>
<evidence type="ECO:0000256" key="7">
    <source>
        <dbReference type="ARBA" id="ARBA00022801"/>
    </source>
</evidence>
<protein>
    <recommendedName>
        <fullName evidence="3">ribonuclease H</fullName>
        <ecNumber evidence="3">3.1.26.4</ecNumber>
    </recommendedName>
</protein>
<evidence type="ECO:0000256" key="2">
    <source>
        <dbReference type="ARBA" id="ARBA00005300"/>
    </source>
</evidence>
<dbReference type="InterPro" id="IPR036397">
    <property type="entry name" value="RNaseH_sf"/>
</dbReference>
<reference evidence="10" key="1">
    <citation type="submission" date="2022-07" db="EMBL/GenBank/DDBJ databases">
        <title>Genome Sequence of Leucocoprinus birnbaumii.</title>
        <authorList>
            <person name="Buettner E."/>
        </authorList>
    </citation>
    <scope>NUCLEOTIDE SEQUENCE</scope>
    <source>
        <strain evidence="10">VT141</strain>
    </source>
</reference>
<sequence length="279" mass="31557">MEYLGSRLFCPPPIGKQTPCEISYYNEWDGFRRVLTCTPEGRLALTPTIAIFVDGSCKYNGLPWARAGMGVYFGPNSWRNHNEELLYGRLTSQRAEIQAAILALDYVKSCLDAQELNTDTVVLFSDSKIVVSAMTCHIARWRLNGWMTTNCSNVRNQEDFVQLDNLVEELKYTYGVLVKFWHIMREWNKGADREARMATSGRGSINQDPPKHTLSSLRDAKTKESNTALHKVNAVAEAVQRDGELRRDHFTYNIGVISRLTGCRKIGGFTPTKQSTGYT</sequence>
<accession>A0AAD5W317</accession>
<dbReference type="GO" id="GO:0046872">
    <property type="term" value="F:metal ion binding"/>
    <property type="evidence" value="ECO:0007669"/>
    <property type="project" value="UniProtKB-KW"/>
</dbReference>
<dbReference type="Proteomes" id="UP001213000">
    <property type="component" value="Unassembled WGS sequence"/>
</dbReference>
<dbReference type="AlphaFoldDB" id="A0AAD5W317"/>
<keyword evidence="5" id="KW-0479">Metal-binding</keyword>
<dbReference type="InterPro" id="IPR050092">
    <property type="entry name" value="RNase_H"/>
</dbReference>
<feature type="domain" description="RNase H type-1" evidence="9">
    <location>
        <begin position="45"/>
        <end position="200"/>
    </location>
</feature>
<dbReference type="GO" id="GO:0004523">
    <property type="term" value="F:RNA-DNA hybrid ribonuclease activity"/>
    <property type="evidence" value="ECO:0007669"/>
    <property type="project" value="UniProtKB-EC"/>
</dbReference>
<dbReference type="PANTHER" id="PTHR10642">
    <property type="entry name" value="RIBONUCLEASE H1"/>
    <property type="match status" value="1"/>
</dbReference>
<dbReference type="CDD" id="cd13934">
    <property type="entry name" value="RNase_H_Dikarya_like"/>
    <property type="match status" value="1"/>
</dbReference>
<keyword evidence="4" id="KW-0540">Nuclease</keyword>
<evidence type="ECO:0000313" key="10">
    <source>
        <dbReference type="EMBL" id="KAJ3571949.1"/>
    </source>
</evidence>
<evidence type="ECO:0000256" key="5">
    <source>
        <dbReference type="ARBA" id="ARBA00022723"/>
    </source>
</evidence>
<dbReference type="GO" id="GO:0043137">
    <property type="term" value="P:DNA replication, removal of RNA primer"/>
    <property type="evidence" value="ECO:0007669"/>
    <property type="project" value="TreeGrafter"/>
</dbReference>
<evidence type="ECO:0000256" key="8">
    <source>
        <dbReference type="SAM" id="MobiDB-lite"/>
    </source>
</evidence>
<dbReference type="InterPro" id="IPR012337">
    <property type="entry name" value="RNaseH-like_sf"/>
</dbReference>
<evidence type="ECO:0000256" key="4">
    <source>
        <dbReference type="ARBA" id="ARBA00022722"/>
    </source>
</evidence>
<name>A0AAD5W317_9AGAR</name>